<name>A0A5N5SRD7_9CRUS</name>
<gene>
    <name evidence="1" type="primary">CLOT_2</name>
    <name evidence="1" type="ORF">Anas_12423</name>
</gene>
<comment type="caution">
    <text evidence="1">The sequence shown here is derived from an EMBL/GenBank/DDBJ whole genome shotgun (WGS) entry which is preliminary data.</text>
</comment>
<evidence type="ECO:0000313" key="2">
    <source>
        <dbReference type="Proteomes" id="UP000326759"/>
    </source>
</evidence>
<dbReference type="Proteomes" id="UP000326759">
    <property type="component" value="Unassembled WGS sequence"/>
</dbReference>
<dbReference type="EMBL" id="SEYY01021077">
    <property type="protein sequence ID" value="KAB7496725.1"/>
    <property type="molecule type" value="Genomic_DNA"/>
</dbReference>
<protein>
    <submittedName>
        <fullName evidence="1">Hemolymph clottable protein</fullName>
    </submittedName>
</protein>
<dbReference type="AlphaFoldDB" id="A0A5N5SRD7"/>
<keyword evidence="2" id="KW-1185">Reference proteome</keyword>
<sequence length="363" mass="42551">MEYFDFKYSFVGKKERNYEIFFTFTQGSNTSRYMRYNFNNDKIEIMSSGIARLVGMTIEREEKEAKGVPLRALYSMSDEGKVETTKKCDKKYSNCKYDNTEFISEWKLFYDTIDIDAFYATKKILARNTYNKNWDIYLKTPSANVLLATYPDSYLFSYFSGVTPYQPISFLDIITKEEIFTDAKCILQRNSKIPTNNREVFKLLSPYIIVYDDKIEIYNENLDKSPANGICGNNDRKMVPEFIGPKNCIYNDAQMFAASWTGQSDDCDATTLEEYRKGIDHFQADCKPYQKNIQDIQMNERCLVFQWKISTFNETNYCISAKPLPFCLEKCQTNKYKRVKSYGTLFYIKLKDLITGINLEKSF</sequence>
<proteinExistence type="predicted"/>
<accession>A0A5N5SRD7</accession>
<evidence type="ECO:0000313" key="1">
    <source>
        <dbReference type="EMBL" id="KAB7496725.1"/>
    </source>
</evidence>
<dbReference type="OrthoDB" id="160294at2759"/>
<organism evidence="1 2">
    <name type="scientific">Armadillidium nasatum</name>
    <dbReference type="NCBI Taxonomy" id="96803"/>
    <lineage>
        <taxon>Eukaryota</taxon>
        <taxon>Metazoa</taxon>
        <taxon>Ecdysozoa</taxon>
        <taxon>Arthropoda</taxon>
        <taxon>Crustacea</taxon>
        <taxon>Multicrustacea</taxon>
        <taxon>Malacostraca</taxon>
        <taxon>Eumalacostraca</taxon>
        <taxon>Peracarida</taxon>
        <taxon>Isopoda</taxon>
        <taxon>Oniscidea</taxon>
        <taxon>Crinocheta</taxon>
        <taxon>Armadillidiidae</taxon>
        <taxon>Armadillidium</taxon>
    </lineage>
</organism>
<reference evidence="1 2" key="1">
    <citation type="journal article" date="2019" name="PLoS Biol.">
        <title>Sex chromosomes control vertical transmission of feminizing Wolbachia symbionts in an isopod.</title>
        <authorList>
            <person name="Becking T."/>
            <person name="Chebbi M.A."/>
            <person name="Giraud I."/>
            <person name="Moumen B."/>
            <person name="Laverre T."/>
            <person name="Caubet Y."/>
            <person name="Peccoud J."/>
            <person name="Gilbert C."/>
            <person name="Cordaux R."/>
        </authorList>
    </citation>
    <scope>NUCLEOTIDE SEQUENCE [LARGE SCALE GENOMIC DNA]</scope>
    <source>
        <strain evidence="1">ANa2</strain>
        <tissue evidence="1">Whole body excluding digestive tract and cuticle</tissue>
    </source>
</reference>